<dbReference type="SUPFAM" id="SSF47384">
    <property type="entry name" value="Homodimeric domain of signal transducing histidine kinase"/>
    <property type="match status" value="1"/>
</dbReference>
<evidence type="ECO:0000256" key="10">
    <source>
        <dbReference type="ARBA" id="ARBA00022777"/>
    </source>
</evidence>
<dbReference type="SUPFAM" id="SSF55874">
    <property type="entry name" value="ATPase domain of HSP90 chaperone/DNA topoisomerase II/histidine kinase"/>
    <property type="match status" value="1"/>
</dbReference>
<dbReference type="GO" id="GO:0000155">
    <property type="term" value="F:phosphorelay sensor kinase activity"/>
    <property type="evidence" value="ECO:0007669"/>
    <property type="project" value="InterPro"/>
</dbReference>
<keyword evidence="14" id="KW-0472">Membrane</keyword>
<comment type="catalytic activity">
    <reaction evidence="1">
        <text>ATP + protein L-histidine = ADP + protein N-phospho-L-histidine.</text>
        <dbReference type="EC" id="2.7.13.3"/>
    </reaction>
</comment>
<evidence type="ECO:0000313" key="17">
    <source>
        <dbReference type="EMBL" id="MBP0495140.1"/>
    </source>
</evidence>
<dbReference type="InterPro" id="IPR004358">
    <property type="entry name" value="Sig_transdc_His_kin-like_C"/>
</dbReference>
<dbReference type="CDD" id="cd00082">
    <property type="entry name" value="HisKA"/>
    <property type="match status" value="1"/>
</dbReference>
<proteinExistence type="predicted"/>
<dbReference type="Gene3D" id="3.30.565.10">
    <property type="entry name" value="Histidine kinase-like ATPase, C-terminal domain"/>
    <property type="match status" value="1"/>
</dbReference>
<evidence type="ECO:0000256" key="2">
    <source>
        <dbReference type="ARBA" id="ARBA00004429"/>
    </source>
</evidence>
<comment type="subcellular location">
    <subcellularLocation>
        <location evidence="2">Cell inner membrane</location>
        <topology evidence="2">Multi-pass membrane protein</topology>
    </subcellularLocation>
</comment>
<dbReference type="PANTHER" id="PTHR44936:SF5">
    <property type="entry name" value="SENSOR HISTIDINE KINASE ENVZ"/>
    <property type="match status" value="1"/>
</dbReference>
<reference evidence="17" key="1">
    <citation type="submission" date="2021-03" db="EMBL/GenBank/DDBJ databases">
        <authorList>
            <person name="So Y."/>
        </authorList>
    </citation>
    <scope>NUCLEOTIDE SEQUENCE</scope>
    <source>
        <strain evidence="17">SG15</strain>
    </source>
</reference>
<dbReference type="SMART" id="SM00388">
    <property type="entry name" value="HisKA"/>
    <property type="match status" value="1"/>
</dbReference>
<evidence type="ECO:0000256" key="11">
    <source>
        <dbReference type="ARBA" id="ARBA00022840"/>
    </source>
</evidence>
<dbReference type="RefSeq" id="WP_209375934.1">
    <property type="nucleotide sequence ID" value="NZ_JAGIZA010000014.1"/>
</dbReference>
<name>A0A940N4R3_9PROT</name>
<keyword evidence="4" id="KW-1003">Cell membrane</keyword>
<evidence type="ECO:0000256" key="5">
    <source>
        <dbReference type="ARBA" id="ARBA00022519"/>
    </source>
</evidence>
<gene>
    <name evidence="17" type="ORF">J5Y10_20320</name>
</gene>
<evidence type="ECO:0000259" key="16">
    <source>
        <dbReference type="PROSITE" id="PS50885"/>
    </source>
</evidence>
<dbReference type="PROSITE" id="PS50885">
    <property type="entry name" value="HAMP"/>
    <property type="match status" value="1"/>
</dbReference>
<dbReference type="EC" id="2.7.13.3" evidence="3"/>
<keyword evidence="9" id="KW-0547">Nucleotide-binding</keyword>
<dbReference type="Pfam" id="PF02518">
    <property type="entry name" value="HATPase_c"/>
    <property type="match status" value="1"/>
</dbReference>
<dbReference type="SMART" id="SM00304">
    <property type="entry name" value="HAMP"/>
    <property type="match status" value="1"/>
</dbReference>
<keyword evidence="5" id="KW-0997">Cell inner membrane</keyword>
<keyword evidence="12" id="KW-1133">Transmembrane helix</keyword>
<dbReference type="EMBL" id="JAGIZA010000014">
    <property type="protein sequence ID" value="MBP0495140.1"/>
    <property type="molecule type" value="Genomic_DNA"/>
</dbReference>
<evidence type="ECO:0000256" key="7">
    <source>
        <dbReference type="ARBA" id="ARBA00022679"/>
    </source>
</evidence>
<dbReference type="InterPro" id="IPR036097">
    <property type="entry name" value="HisK_dim/P_sf"/>
</dbReference>
<dbReference type="PANTHER" id="PTHR44936">
    <property type="entry name" value="SENSOR PROTEIN CREC"/>
    <property type="match status" value="1"/>
</dbReference>
<evidence type="ECO:0000256" key="6">
    <source>
        <dbReference type="ARBA" id="ARBA00022553"/>
    </source>
</evidence>
<feature type="domain" description="HAMP" evidence="16">
    <location>
        <begin position="180"/>
        <end position="232"/>
    </location>
</feature>
<dbReference type="AlphaFoldDB" id="A0A940N4R3"/>
<dbReference type="Pfam" id="PF00672">
    <property type="entry name" value="HAMP"/>
    <property type="match status" value="1"/>
</dbReference>
<keyword evidence="18" id="KW-1185">Reference proteome</keyword>
<keyword evidence="6" id="KW-0597">Phosphoprotein</keyword>
<evidence type="ECO:0000256" key="8">
    <source>
        <dbReference type="ARBA" id="ARBA00022692"/>
    </source>
</evidence>
<organism evidence="17 18">
    <name type="scientific">Roseomonas indoligenes</name>
    <dbReference type="NCBI Taxonomy" id="2820811"/>
    <lineage>
        <taxon>Bacteria</taxon>
        <taxon>Pseudomonadati</taxon>
        <taxon>Pseudomonadota</taxon>
        <taxon>Alphaproteobacteria</taxon>
        <taxon>Acetobacterales</taxon>
        <taxon>Roseomonadaceae</taxon>
        <taxon>Roseomonas</taxon>
    </lineage>
</organism>
<dbReference type="InterPro" id="IPR036890">
    <property type="entry name" value="HATPase_C_sf"/>
</dbReference>
<evidence type="ECO:0000256" key="14">
    <source>
        <dbReference type="ARBA" id="ARBA00023136"/>
    </source>
</evidence>
<evidence type="ECO:0000256" key="3">
    <source>
        <dbReference type="ARBA" id="ARBA00012438"/>
    </source>
</evidence>
<dbReference type="PRINTS" id="PR00344">
    <property type="entry name" value="BCTRLSENSOR"/>
</dbReference>
<evidence type="ECO:0000256" key="13">
    <source>
        <dbReference type="ARBA" id="ARBA00023012"/>
    </source>
</evidence>
<dbReference type="InterPro" id="IPR003594">
    <property type="entry name" value="HATPase_dom"/>
</dbReference>
<dbReference type="InterPro" id="IPR003660">
    <property type="entry name" value="HAMP_dom"/>
</dbReference>
<dbReference type="GO" id="GO:0005886">
    <property type="term" value="C:plasma membrane"/>
    <property type="evidence" value="ECO:0007669"/>
    <property type="project" value="UniProtKB-SubCell"/>
</dbReference>
<accession>A0A940N4R3</accession>
<dbReference type="GO" id="GO:0005524">
    <property type="term" value="F:ATP binding"/>
    <property type="evidence" value="ECO:0007669"/>
    <property type="project" value="UniProtKB-KW"/>
</dbReference>
<evidence type="ECO:0000256" key="1">
    <source>
        <dbReference type="ARBA" id="ARBA00000085"/>
    </source>
</evidence>
<keyword evidence="11" id="KW-0067">ATP-binding</keyword>
<feature type="domain" description="Histidine kinase" evidence="15">
    <location>
        <begin position="240"/>
        <end position="439"/>
    </location>
</feature>
<dbReference type="SMART" id="SM00387">
    <property type="entry name" value="HATPase_c"/>
    <property type="match status" value="1"/>
</dbReference>
<evidence type="ECO:0000256" key="4">
    <source>
        <dbReference type="ARBA" id="ARBA00022475"/>
    </source>
</evidence>
<dbReference type="PROSITE" id="PS50109">
    <property type="entry name" value="HIS_KIN"/>
    <property type="match status" value="1"/>
</dbReference>
<sequence length="439" mass="47072">MSAARASRGWWPRTLRLRVFLILLAGLAAAYGLSLVALSAERYLSAKAMMLGTLESDVATSINILDRSPAEDRPWLAEWLARGSYRFVIGPGEPGVAETSTRGREIAARIEEAAGGRFPVAIRSIPGERERLQAHLTLSDGGPLTIDITPRGVMPVARWLPWVLAAQMVLLVLCAWLAMNQALRPLGDLAAAADALDPNRNGTDLSETGPSEVAHAARAFNAMRRRIAGYLEERVQILAAISHDLQTPITRMRLRADMAPDSPERDKLVNDLREIEALVQDGIAYARSAHGSGEKVARIDIAAFVDSLACDYQDTGKDVAVSALVEGVVSTKPHALRRILSNFLDNALKFAGTAEIAIERGRDGGTVITVRDRGPGIPEDMLDAVMQPFVRLEESRSRDTGGTGLGLAIAGQLAGSIGGSVRLYNRPEGGGLAAELVLP</sequence>
<comment type="caution">
    <text evidence="17">The sequence shown here is derived from an EMBL/GenBank/DDBJ whole genome shotgun (WGS) entry which is preliminary data.</text>
</comment>
<dbReference type="Gene3D" id="1.10.287.130">
    <property type="match status" value="1"/>
</dbReference>
<evidence type="ECO:0000256" key="12">
    <source>
        <dbReference type="ARBA" id="ARBA00022989"/>
    </source>
</evidence>
<dbReference type="InterPro" id="IPR005467">
    <property type="entry name" value="His_kinase_dom"/>
</dbReference>
<evidence type="ECO:0000313" key="18">
    <source>
        <dbReference type="Proteomes" id="UP000677537"/>
    </source>
</evidence>
<dbReference type="InterPro" id="IPR050980">
    <property type="entry name" value="2C_sensor_his_kinase"/>
</dbReference>
<keyword evidence="7" id="KW-0808">Transferase</keyword>
<dbReference type="Proteomes" id="UP000677537">
    <property type="component" value="Unassembled WGS sequence"/>
</dbReference>
<protein>
    <recommendedName>
        <fullName evidence="3">histidine kinase</fullName>
        <ecNumber evidence="3">2.7.13.3</ecNumber>
    </recommendedName>
</protein>
<keyword evidence="13" id="KW-0902">Two-component regulatory system</keyword>
<keyword evidence="10" id="KW-0418">Kinase</keyword>
<keyword evidence="8" id="KW-0812">Transmembrane</keyword>
<evidence type="ECO:0000256" key="9">
    <source>
        <dbReference type="ARBA" id="ARBA00022741"/>
    </source>
</evidence>
<dbReference type="InterPro" id="IPR003661">
    <property type="entry name" value="HisK_dim/P_dom"/>
</dbReference>
<evidence type="ECO:0000259" key="15">
    <source>
        <dbReference type="PROSITE" id="PS50109"/>
    </source>
</evidence>